<dbReference type="OrthoDB" id="4118150at2759"/>
<feature type="region of interest" description="Disordered" evidence="1">
    <location>
        <begin position="1"/>
        <end position="330"/>
    </location>
</feature>
<sequence length="371" mass="40659">MPPSRPAPDLSPSVRRNLFSGHISRRPASGEMDQQQQPPPQQRQPQGPRRLHQRSVSTPSLSPSPARSSPFTANINDSPPPTNQTNPLFSQHALLPSPPVHASLHDSYDPTISPNRPLSPRSSAAIFPNSSIVALNPLTGRPALPHIPVLPGRLRLTDSDDDDDEEAPQIEDLTSHHRQGQNISQSDPSGAAAAAAATHPQNGGGAVDYVSHMDEEHEERAAFERDLRDRLASHRARLQRQQQQQATAHGAAVVSVSNNQHSQSSRLGRRTHRVKLVSQRDDGPDFEMGSGGYRGQQQHQHQGEHAAPPSYTTRDYDRDEEEKDQAAEKGALLSMLITKLREEVARAEDEAWMFGDTGAFRTGSSDDTGYE</sequence>
<evidence type="ECO:0000313" key="3">
    <source>
        <dbReference type="Proteomes" id="UP000053342"/>
    </source>
</evidence>
<dbReference type="VEuPathDB" id="FungiDB:PV06_00689"/>
<organism evidence="2 3">
    <name type="scientific">Exophiala oligosperma</name>
    <dbReference type="NCBI Taxonomy" id="215243"/>
    <lineage>
        <taxon>Eukaryota</taxon>
        <taxon>Fungi</taxon>
        <taxon>Dikarya</taxon>
        <taxon>Ascomycota</taxon>
        <taxon>Pezizomycotina</taxon>
        <taxon>Eurotiomycetes</taxon>
        <taxon>Chaetothyriomycetidae</taxon>
        <taxon>Chaetothyriales</taxon>
        <taxon>Herpotrichiellaceae</taxon>
        <taxon>Exophiala</taxon>
    </lineage>
</organism>
<dbReference type="AlphaFoldDB" id="A0A0D2CE07"/>
<evidence type="ECO:0000313" key="2">
    <source>
        <dbReference type="EMBL" id="KIW48062.1"/>
    </source>
</evidence>
<feature type="compositionally biased region" description="Polar residues" evidence="1">
    <location>
        <begin position="71"/>
        <end position="89"/>
    </location>
</feature>
<feature type="compositionally biased region" description="Polar residues" evidence="1">
    <location>
        <begin position="110"/>
        <end position="133"/>
    </location>
</feature>
<gene>
    <name evidence="2" type="ORF">PV06_00689</name>
</gene>
<dbReference type="RefSeq" id="XP_016268278.1">
    <property type="nucleotide sequence ID" value="XM_016401225.1"/>
</dbReference>
<dbReference type="EMBL" id="KN847332">
    <property type="protein sequence ID" value="KIW48062.1"/>
    <property type="molecule type" value="Genomic_DNA"/>
</dbReference>
<feature type="compositionally biased region" description="Low complexity" evidence="1">
    <location>
        <begin position="239"/>
        <end position="265"/>
    </location>
</feature>
<name>A0A0D2CE07_9EURO</name>
<feature type="compositionally biased region" description="Low complexity" evidence="1">
    <location>
        <begin position="57"/>
        <end position="70"/>
    </location>
</feature>
<dbReference type="GeneID" id="27352763"/>
<accession>A0A0D2CE07</accession>
<evidence type="ECO:0000256" key="1">
    <source>
        <dbReference type="SAM" id="MobiDB-lite"/>
    </source>
</evidence>
<feature type="compositionally biased region" description="Basic and acidic residues" evidence="1">
    <location>
        <begin position="211"/>
        <end position="232"/>
    </location>
</feature>
<reference evidence="2 3" key="1">
    <citation type="submission" date="2015-01" db="EMBL/GenBank/DDBJ databases">
        <title>The Genome Sequence of Exophiala oligosperma CBS72588.</title>
        <authorList>
            <consortium name="The Broad Institute Genomics Platform"/>
            <person name="Cuomo C."/>
            <person name="de Hoog S."/>
            <person name="Gorbushina A."/>
            <person name="Stielow B."/>
            <person name="Teixiera M."/>
            <person name="Abouelleil A."/>
            <person name="Chapman S.B."/>
            <person name="Priest M."/>
            <person name="Young S.K."/>
            <person name="Wortman J."/>
            <person name="Nusbaum C."/>
            <person name="Birren B."/>
        </authorList>
    </citation>
    <scope>NUCLEOTIDE SEQUENCE [LARGE SCALE GENOMIC DNA]</scope>
    <source>
        <strain evidence="2 3">CBS 72588</strain>
    </source>
</reference>
<dbReference type="Proteomes" id="UP000053342">
    <property type="component" value="Unassembled WGS sequence"/>
</dbReference>
<dbReference type="HOGENOM" id="CLU_054070_0_0_1"/>
<keyword evidence="3" id="KW-1185">Reference proteome</keyword>
<proteinExistence type="predicted"/>
<protein>
    <submittedName>
        <fullName evidence="2">Uncharacterized protein</fullName>
    </submittedName>
</protein>
<feature type="compositionally biased region" description="Acidic residues" evidence="1">
    <location>
        <begin position="159"/>
        <end position="169"/>
    </location>
</feature>